<proteinExistence type="predicted"/>
<evidence type="ECO:0000259" key="1">
    <source>
        <dbReference type="Pfam" id="PF13470"/>
    </source>
</evidence>
<dbReference type="Proteomes" id="UP000269352">
    <property type="component" value="Unassembled WGS sequence"/>
</dbReference>
<dbReference type="InterPro" id="IPR002716">
    <property type="entry name" value="PIN_dom"/>
</dbReference>
<gene>
    <name evidence="2" type="ORF">NO1_2228</name>
</gene>
<dbReference type="EMBL" id="BGZN01000188">
    <property type="protein sequence ID" value="GBR75199.1"/>
    <property type="molecule type" value="Genomic_DNA"/>
</dbReference>
<reference evidence="2 3" key="1">
    <citation type="journal article" date="2019" name="ISME J.">
        <title>Genome analyses of uncultured TG2/ZB3 bacteria in 'Margulisbacteria' specifically attached to ectosymbiotic spirochetes of protists in the termite gut.</title>
        <authorList>
            <person name="Utami Y.D."/>
            <person name="Kuwahara H."/>
            <person name="Igai K."/>
            <person name="Murakami T."/>
            <person name="Sugaya K."/>
            <person name="Morikawa T."/>
            <person name="Nagura Y."/>
            <person name="Yuki M."/>
            <person name="Deevong P."/>
            <person name="Inoue T."/>
            <person name="Kihara K."/>
            <person name="Lo N."/>
            <person name="Yamada A."/>
            <person name="Ohkuma M."/>
            <person name="Hongoh Y."/>
        </authorList>
    </citation>
    <scope>NUCLEOTIDE SEQUENCE [LARGE SCALE GENOMIC DNA]</scope>
    <source>
        <strain evidence="2">NkOx7-01</strain>
    </source>
</reference>
<dbReference type="Gene3D" id="3.40.50.1010">
    <property type="entry name" value="5'-nuclease"/>
    <property type="match status" value="1"/>
</dbReference>
<dbReference type="AlphaFoldDB" id="A0A388TDY1"/>
<feature type="domain" description="PIN" evidence="1">
    <location>
        <begin position="3"/>
        <end position="115"/>
    </location>
</feature>
<evidence type="ECO:0000313" key="2">
    <source>
        <dbReference type="EMBL" id="GBR75199.1"/>
    </source>
</evidence>
<dbReference type="Pfam" id="PF13470">
    <property type="entry name" value="PIN_3"/>
    <property type="match status" value="1"/>
</dbReference>
<comment type="caution">
    <text evidence="2">The sequence shown here is derived from an EMBL/GenBank/DDBJ whole genome shotgun (WGS) entry which is preliminary data.</text>
</comment>
<organism evidence="2 3">
    <name type="scientific">Termititenax aidoneus</name>
    <dbReference type="NCBI Taxonomy" id="2218524"/>
    <lineage>
        <taxon>Bacteria</taxon>
        <taxon>Bacillati</taxon>
        <taxon>Candidatus Margulisiibacteriota</taxon>
        <taxon>Candidatus Termititenacia</taxon>
        <taxon>Candidatus Termititenacales</taxon>
        <taxon>Candidatus Termititenacaceae</taxon>
        <taxon>Candidatus Termititenax</taxon>
    </lineage>
</organism>
<protein>
    <submittedName>
        <fullName evidence="2">Toxin PIN domain</fullName>
    </submittedName>
</protein>
<keyword evidence="3" id="KW-1185">Reference proteome</keyword>
<dbReference type="InterPro" id="IPR029060">
    <property type="entry name" value="PIN-like_dom_sf"/>
</dbReference>
<name>A0A388TDY1_TERA1</name>
<sequence>MNILLDTNIILDVLLKRSPFYIEALKIFELAEADKINGFISATAFTDIYYLVRKVVGNKNVQKILRQLTAIFTILAVAEPEILNALDLQWKDFEDAVQYTTALGAQMDGIVSRNKQDYPDSKVPLYEPAEFLQKIIE</sequence>
<accession>A0A388TDY1</accession>
<dbReference type="SUPFAM" id="SSF88723">
    <property type="entry name" value="PIN domain-like"/>
    <property type="match status" value="1"/>
</dbReference>
<evidence type="ECO:0000313" key="3">
    <source>
        <dbReference type="Proteomes" id="UP000269352"/>
    </source>
</evidence>